<name>A0A7Y3RJQ0_9PROT</name>
<keyword evidence="4 7" id="KW-0055">Arginine biosynthesis</keyword>
<dbReference type="UniPathway" id="UPA00068">
    <property type="reaction ID" value="UER00114"/>
</dbReference>
<dbReference type="RefSeq" id="WP_173195712.1">
    <property type="nucleotide sequence ID" value="NZ_JABFCX010000001.1"/>
</dbReference>
<dbReference type="PRINTS" id="PR00149">
    <property type="entry name" value="FUMRATELYASE"/>
</dbReference>
<evidence type="ECO:0000256" key="7">
    <source>
        <dbReference type="HAMAP-Rule" id="MF_00006"/>
    </source>
</evidence>
<dbReference type="HAMAP" id="MF_00006">
    <property type="entry name" value="Arg_succ_lyase"/>
    <property type="match status" value="1"/>
</dbReference>
<organism evidence="10 11">
    <name type="scientific">Parvularcula mediterranea</name>
    <dbReference type="NCBI Taxonomy" id="2732508"/>
    <lineage>
        <taxon>Bacteria</taxon>
        <taxon>Pseudomonadati</taxon>
        <taxon>Pseudomonadota</taxon>
        <taxon>Alphaproteobacteria</taxon>
        <taxon>Parvularculales</taxon>
        <taxon>Parvularculaceae</taxon>
        <taxon>Parvularcula</taxon>
    </lineage>
</organism>
<accession>A0A7Y3RJQ0</accession>
<keyword evidence="7" id="KW-0963">Cytoplasm</keyword>
<dbReference type="NCBIfam" id="TIGR00838">
    <property type="entry name" value="argH"/>
    <property type="match status" value="1"/>
</dbReference>
<dbReference type="Gene3D" id="1.10.40.30">
    <property type="entry name" value="Fumarase/aspartase (C-terminal domain)"/>
    <property type="match status" value="1"/>
</dbReference>
<keyword evidence="11" id="KW-1185">Reference proteome</keyword>
<evidence type="ECO:0000256" key="2">
    <source>
        <dbReference type="ARBA" id="ARBA00004941"/>
    </source>
</evidence>
<dbReference type="PANTHER" id="PTHR43814:SF1">
    <property type="entry name" value="ARGININOSUCCINATE LYASE"/>
    <property type="match status" value="1"/>
</dbReference>
<evidence type="ECO:0000259" key="9">
    <source>
        <dbReference type="Pfam" id="PF14698"/>
    </source>
</evidence>
<evidence type="ECO:0000313" key="11">
    <source>
        <dbReference type="Proteomes" id="UP000536835"/>
    </source>
</evidence>
<dbReference type="InterPro" id="IPR009049">
    <property type="entry name" value="Argininosuccinate_lyase"/>
</dbReference>
<protein>
    <recommendedName>
        <fullName evidence="3 7">Argininosuccinate lyase</fullName>
        <shortName evidence="7">ASAL</shortName>
        <ecNumber evidence="3 7">4.3.2.1</ecNumber>
    </recommendedName>
    <alternativeName>
        <fullName evidence="7">Arginosuccinase</fullName>
    </alternativeName>
</protein>
<evidence type="ECO:0000259" key="8">
    <source>
        <dbReference type="Pfam" id="PF00206"/>
    </source>
</evidence>
<dbReference type="PRINTS" id="PR00145">
    <property type="entry name" value="ARGSUCLYASE"/>
</dbReference>
<evidence type="ECO:0000256" key="3">
    <source>
        <dbReference type="ARBA" id="ARBA00012338"/>
    </source>
</evidence>
<dbReference type="InterPro" id="IPR000362">
    <property type="entry name" value="Fumarate_lyase_fam"/>
</dbReference>
<evidence type="ECO:0000256" key="5">
    <source>
        <dbReference type="ARBA" id="ARBA00022605"/>
    </source>
</evidence>
<comment type="catalytic activity">
    <reaction evidence="1 7">
        <text>2-(N(omega)-L-arginino)succinate = fumarate + L-arginine</text>
        <dbReference type="Rhea" id="RHEA:24020"/>
        <dbReference type="ChEBI" id="CHEBI:29806"/>
        <dbReference type="ChEBI" id="CHEBI:32682"/>
        <dbReference type="ChEBI" id="CHEBI:57472"/>
        <dbReference type="EC" id="4.3.2.1"/>
    </reaction>
</comment>
<dbReference type="GO" id="GO:0005829">
    <property type="term" value="C:cytosol"/>
    <property type="evidence" value="ECO:0007669"/>
    <property type="project" value="TreeGrafter"/>
</dbReference>
<dbReference type="FunFam" id="1.20.200.10:FF:000015">
    <property type="entry name" value="argininosuccinate lyase isoform X2"/>
    <property type="match status" value="1"/>
</dbReference>
<dbReference type="Proteomes" id="UP000536835">
    <property type="component" value="Unassembled WGS sequence"/>
</dbReference>
<dbReference type="EMBL" id="JABFCX010000001">
    <property type="protein sequence ID" value="NNU14786.1"/>
    <property type="molecule type" value="Genomic_DNA"/>
</dbReference>
<evidence type="ECO:0000256" key="1">
    <source>
        <dbReference type="ARBA" id="ARBA00000985"/>
    </source>
</evidence>
<dbReference type="Pfam" id="PF14698">
    <property type="entry name" value="ASL_C2"/>
    <property type="match status" value="1"/>
</dbReference>
<dbReference type="EC" id="4.3.2.1" evidence="3 7"/>
<dbReference type="SUPFAM" id="SSF48557">
    <property type="entry name" value="L-aspartase-like"/>
    <property type="match status" value="1"/>
</dbReference>
<dbReference type="FunFam" id="1.10.275.10:FF:000002">
    <property type="entry name" value="Argininosuccinate lyase"/>
    <property type="match status" value="1"/>
</dbReference>
<dbReference type="InterPro" id="IPR020557">
    <property type="entry name" value="Fumarate_lyase_CS"/>
</dbReference>
<keyword evidence="5 7" id="KW-0028">Amino-acid biosynthesis</keyword>
<comment type="pathway">
    <text evidence="2 7">Amino-acid biosynthesis; L-arginine biosynthesis; L-arginine from L-ornithine and carbamoyl phosphate: step 3/3.</text>
</comment>
<feature type="domain" description="Argininosuccinate lyase C-terminal" evidence="9">
    <location>
        <begin position="369"/>
        <end position="437"/>
    </location>
</feature>
<proteinExistence type="inferred from homology"/>
<dbReference type="Gene3D" id="1.20.200.10">
    <property type="entry name" value="Fumarase/aspartase (Central domain)"/>
    <property type="match status" value="1"/>
</dbReference>
<sequence length="460" mass="49842">MTDDTRNPLWGGRFAGGPAEAFQRFGHSLDADIKLWREDIQGSKAHARMLAAQGIISEAERDALLSGLDQVASEIEAGTFGWSEALEDVHMNVEARLREIAPKAAGKLHTGRSRNDQVATDLRLWVRASLDRCAEAVRECQRAFLHQAESGHDALMPGFTHLQIAQPVTYAHHCLAYVEMLERDRKRLLSAREHLNESPLGAAALGGTPHPIDRDMTAKELGFDRPMANSLDAASARDFCLEAVGAASICGVTLSRYAEEVVLFSSAPFSYWQCSESFSTGSSIMPQKRNPDAAELIRAKVGRLTGAFNALTLQTKGLALAYAKDMQETKPVTMEALDQLEATLLITAGMVREMTINRARMAEDANAGYATATDLADSLAKDGIPFRDAHHIVGALVALCEEKGCTLSEAPEAEAQAISPLLTRDRLAGLTPEASVQGKLSYGGPAFTRQQADRWTKALG</sequence>
<dbReference type="Gene3D" id="1.10.275.10">
    <property type="entry name" value="Fumarase/aspartase (N-terminal domain)"/>
    <property type="match status" value="1"/>
</dbReference>
<comment type="caution">
    <text evidence="10">The sequence shown here is derived from an EMBL/GenBank/DDBJ whole genome shotgun (WGS) entry which is preliminary data.</text>
</comment>
<dbReference type="GO" id="GO:0042450">
    <property type="term" value="P:L-arginine biosynthetic process via ornithine"/>
    <property type="evidence" value="ECO:0007669"/>
    <property type="project" value="UniProtKB-UniRule"/>
</dbReference>
<keyword evidence="6 7" id="KW-0456">Lyase</keyword>
<gene>
    <name evidence="7 10" type="primary">argH</name>
    <name evidence="10" type="ORF">HK107_00430</name>
</gene>
<dbReference type="InterPro" id="IPR022761">
    <property type="entry name" value="Fumarate_lyase_N"/>
</dbReference>
<feature type="domain" description="Fumarate lyase N-terminal" evidence="8">
    <location>
        <begin position="14"/>
        <end position="306"/>
    </location>
</feature>
<evidence type="ECO:0000256" key="4">
    <source>
        <dbReference type="ARBA" id="ARBA00022571"/>
    </source>
</evidence>
<dbReference type="FunFam" id="1.10.40.30:FF:000001">
    <property type="entry name" value="Argininosuccinate lyase"/>
    <property type="match status" value="1"/>
</dbReference>
<evidence type="ECO:0000313" key="10">
    <source>
        <dbReference type="EMBL" id="NNU14786.1"/>
    </source>
</evidence>
<dbReference type="CDD" id="cd01359">
    <property type="entry name" value="Argininosuccinate_lyase"/>
    <property type="match status" value="1"/>
</dbReference>
<dbReference type="Pfam" id="PF00206">
    <property type="entry name" value="Lyase_1"/>
    <property type="match status" value="1"/>
</dbReference>
<dbReference type="InterPro" id="IPR024083">
    <property type="entry name" value="Fumarase/histidase_N"/>
</dbReference>
<comment type="similarity">
    <text evidence="7">Belongs to the lyase 1 family. Argininosuccinate lyase subfamily.</text>
</comment>
<comment type="subcellular location">
    <subcellularLocation>
        <location evidence="7">Cytoplasm</location>
    </subcellularLocation>
</comment>
<dbReference type="GO" id="GO:0004056">
    <property type="term" value="F:argininosuccinate lyase activity"/>
    <property type="evidence" value="ECO:0007669"/>
    <property type="project" value="UniProtKB-UniRule"/>
</dbReference>
<dbReference type="InterPro" id="IPR008948">
    <property type="entry name" value="L-Aspartase-like"/>
</dbReference>
<dbReference type="InterPro" id="IPR029419">
    <property type="entry name" value="Arg_succ_lyase_C"/>
</dbReference>
<dbReference type="AlphaFoldDB" id="A0A7Y3RJQ0"/>
<dbReference type="PANTHER" id="PTHR43814">
    <property type="entry name" value="ARGININOSUCCINATE LYASE"/>
    <property type="match status" value="1"/>
</dbReference>
<dbReference type="PROSITE" id="PS00163">
    <property type="entry name" value="FUMARATE_LYASES"/>
    <property type="match status" value="1"/>
</dbReference>
<evidence type="ECO:0000256" key="6">
    <source>
        <dbReference type="ARBA" id="ARBA00023239"/>
    </source>
</evidence>
<reference evidence="10 11" key="1">
    <citation type="submission" date="2020-05" db="EMBL/GenBank/DDBJ databases">
        <title>Parvularcula mediterraneae sp. nov., isolated from polypropylene straw from shallow seawater of the seashore of Laganas in Zakynthos island, Greece.</title>
        <authorList>
            <person name="Szabo I."/>
            <person name="Al-Omari J."/>
            <person name="Rado J."/>
            <person name="Szerdahelyi G.S."/>
        </authorList>
    </citation>
    <scope>NUCLEOTIDE SEQUENCE [LARGE SCALE GENOMIC DNA]</scope>
    <source>
        <strain evidence="10 11">ZS-1/3</strain>
    </source>
</reference>